<dbReference type="OrthoDB" id="395744at2"/>
<evidence type="ECO:0000259" key="1">
    <source>
        <dbReference type="Pfam" id="PF25888"/>
    </source>
</evidence>
<dbReference type="InterPro" id="IPR058660">
    <property type="entry name" value="WHD_DnaB"/>
</dbReference>
<protein>
    <recommendedName>
        <fullName evidence="1">Replicative helicase loading/DNA remodeling protein DnaB N-terminal winged helix domain-containing protein</fullName>
    </recommendedName>
</protein>
<dbReference type="EMBL" id="CP029295">
    <property type="protein sequence ID" value="AXE60955.1"/>
    <property type="molecule type" value="Genomic_DNA"/>
</dbReference>
<dbReference type="Proteomes" id="UP000252477">
    <property type="component" value="Chromosome"/>
</dbReference>
<dbReference type="Pfam" id="PF25888">
    <property type="entry name" value="WHD_DnaB"/>
    <property type="match status" value="1"/>
</dbReference>
<sequence length="288" mass="33377">MESFFYVENSVDINVFDLENLRLLYRPLVGNDGILLYEFLFDSNNLHHNQQIELNLILESLDFDENKLLEVKSRLESIGLIRSYNVNKNEFLFELIKPLSANQLVSNSFLSNQLIQKIGEDRYLRIVSAKINPKFDKSKMSECSRKAYEVYSNEDFNSILKNDKINILARNLNFLKKTATPDQFISSYTNLSLSPSQIKMIDKLKKLKFDNACINAFINYSINVNHSIVCAYIEKIATTYAHRNLFCADSIDLELSAAILAKQKNNSYNNKNKIYSSNDDDNELEWEN</sequence>
<dbReference type="KEGG" id="mpho:DA803_02580"/>
<dbReference type="AlphaFoldDB" id="A0A2Z5IQD5"/>
<reference evidence="2 3" key="1">
    <citation type="submission" date="2018-05" db="EMBL/GenBank/DDBJ databases">
        <title>Annotation of the Mycoplasma phocidae genome.</title>
        <authorList>
            <person name="Brown D.R."/>
            <person name="Kutish G.F."/>
            <person name="Frasca S.Jr."/>
        </authorList>
    </citation>
    <scope>NUCLEOTIDE SEQUENCE [LARGE SCALE GENOMIC DNA]</scope>
    <source>
        <strain evidence="2 3">105</strain>
    </source>
</reference>
<proteinExistence type="predicted"/>
<dbReference type="RefSeq" id="WP_114191055.1">
    <property type="nucleotide sequence ID" value="NZ_CP029295.1"/>
</dbReference>
<evidence type="ECO:0000313" key="3">
    <source>
        <dbReference type="Proteomes" id="UP000252477"/>
    </source>
</evidence>
<accession>A0A2Z5IQD5</accession>
<evidence type="ECO:0000313" key="2">
    <source>
        <dbReference type="EMBL" id="AXE60955.1"/>
    </source>
</evidence>
<name>A0A2Z5IQD5_9BACT</name>
<keyword evidence="3" id="KW-1185">Reference proteome</keyword>
<organism evidence="2 3">
    <name type="scientific">[Mycoplasma] phocae</name>
    <dbReference type="NCBI Taxonomy" id="142651"/>
    <lineage>
        <taxon>Bacteria</taxon>
        <taxon>Bacillati</taxon>
        <taxon>Mycoplasmatota</taxon>
        <taxon>Mycoplasmoidales</taxon>
        <taxon>Metamycoplasmataceae</taxon>
        <taxon>Metamycoplasma</taxon>
    </lineage>
</organism>
<feature type="domain" description="Replicative helicase loading/DNA remodeling protein DnaB N-terminal winged helix" evidence="1">
    <location>
        <begin position="2"/>
        <end position="153"/>
    </location>
</feature>
<gene>
    <name evidence="2" type="ORF">DA803_02580</name>
</gene>